<name>A0A101FRT0_9EURY</name>
<dbReference type="PATRIC" id="fig|301375.7.peg.1783"/>
<sequence length="71" mass="7505">MPVAKALGDSQTAAGMGGMRGMVAVLVGPISHVLRSPPETDISPARYLSNDSVIYAELLGRDSGWMYLIVN</sequence>
<gene>
    <name evidence="1" type="ORF">XD72_2341</name>
</gene>
<dbReference type="Proteomes" id="UP000057043">
    <property type="component" value="Unassembled WGS sequence"/>
</dbReference>
<organism evidence="1 2">
    <name type="scientific">Methanothrix harundinacea</name>
    <dbReference type="NCBI Taxonomy" id="301375"/>
    <lineage>
        <taxon>Archaea</taxon>
        <taxon>Methanobacteriati</taxon>
        <taxon>Methanobacteriota</taxon>
        <taxon>Stenosarchaea group</taxon>
        <taxon>Methanomicrobia</taxon>
        <taxon>Methanotrichales</taxon>
        <taxon>Methanotrichaceae</taxon>
        <taxon>Methanothrix</taxon>
    </lineage>
</organism>
<reference evidence="1 2" key="1">
    <citation type="journal article" date="2015" name="MBio">
        <title>Genome-Resolved Metagenomic Analysis Reveals Roles for Candidate Phyla and Other Microbial Community Members in Biogeochemical Transformations in Oil Reservoirs.</title>
        <authorList>
            <person name="Hu P."/>
            <person name="Tom L."/>
            <person name="Singh A."/>
            <person name="Thomas B.C."/>
            <person name="Baker B.J."/>
            <person name="Piceno Y.M."/>
            <person name="Andersen G.L."/>
            <person name="Banfield J.F."/>
        </authorList>
    </citation>
    <scope>NUCLEOTIDE SEQUENCE [LARGE SCALE GENOMIC DNA]</scope>
    <source>
        <strain evidence="1">57_489</strain>
    </source>
</reference>
<dbReference type="AlphaFoldDB" id="A0A101FRT0"/>
<accession>A0A101FRT0</accession>
<evidence type="ECO:0000313" key="1">
    <source>
        <dbReference type="EMBL" id="KUK43282.1"/>
    </source>
</evidence>
<dbReference type="EMBL" id="LGFT01000093">
    <property type="protein sequence ID" value="KUK43282.1"/>
    <property type="molecule type" value="Genomic_DNA"/>
</dbReference>
<comment type="caution">
    <text evidence="1">The sequence shown here is derived from an EMBL/GenBank/DDBJ whole genome shotgun (WGS) entry which is preliminary data.</text>
</comment>
<proteinExistence type="predicted"/>
<evidence type="ECO:0000313" key="2">
    <source>
        <dbReference type="Proteomes" id="UP000057043"/>
    </source>
</evidence>
<protein>
    <submittedName>
        <fullName evidence="1">Uncharacterized protein</fullName>
    </submittedName>
</protein>